<dbReference type="SUPFAM" id="SSF51905">
    <property type="entry name" value="FAD/NAD(P)-binding domain"/>
    <property type="match status" value="1"/>
</dbReference>
<feature type="domain" description="FAD/NAD(P)-binding" evidence="1">
    <location>
        <begin position="7"/>
        <end position="139"/>
    </location>
</feature>
<evidence type="ECO:0000313" key="4">
    <source>
        <dbReference type="Proteomes" id="UP001341135"/>
    </source>
</evidence>
<dbReference type="EMBL" id="AP028907">
    <property type="protein sequence ID" value="BES80903.1"/>
    <property type="molecule type" value="Genomic_DNA"/>
</dbReference>
<proteinExistence type="predicted"/>
<accession>A0ABN6ZR98</accession>
<dbReference type="Pfam" id="PF07992">
    <property type="entry name" value="Pyr_redox_2"/>
    <property type="match status" value="1"/>
</dbReference>
<dbReference type="Pfam" id="PF21706">
    <property type="entry name" value="FCSD_central"/>
    <property type="match status" value="1"/>
</dbReference>
<evidence type="ECO:0000259" key="2">
    <source>
        <dbReference type="Pfam" id="PF21706"/>
    </source>
</evidence>
<organism evidence="3 4">
    <name type="scientific">Pyrodictium abyssi</name>
    <dbReference type="NCBI Taxonomy" id="54256"/>
    <lineage>
        <taxon>Archaea</taxon>
        <taxon>Thermoproteota</taxon>
        <taxon>Thermoprotei</taxon>
        <taxon>Desulfurococcales</taxon>
        <taxon>Pyrodictiaceae</taxon>
        <taxon>Pyrodictium</taxon>
    </lineage>
</organism>
<sequence>MATQKKRVVVVGGGIAGMAAARTLVERIGDAAEVTVVTKDPFYMAGPSRPLLLTGEQSYDRITRGYEEAAASGIRIVYGNVTRIDPGERRVYYTESPTRSYTSTTQSSLDYDYLILAPGVVYDGSSIEGYREHWHRTASVYEPGRVDVLRSRIWSQNKGTVVVYAPPMPYRCAPAPTETALIIDAVLRHRGVRNSFSIVHVDANQKTQPPVIADIVKNIYDEAGIELITGRKITEIDDKSVVLEDGERIEYTILALLEPNRAPRFIAEAGLGQDWIEVKTPEKPRTPSYDDILAAGDAAKLPFPKNQEIAYESALYAANTIIEELGGEPASVQYAFLGWVYMGNLQGRLETLSIQFGLNFTTKPPKASKDATPKRDYTLQKDRWEQSYLNRLFHPK</sequence>
<dbReference type="PANTHER" id="PTHR43755">
    <property type="match status" value="1"/>
</dbReference>
<gene>
    <name evidence="3" type="ORF">PABY_04700</name>
</gene>
<feature type="domain" description="Sulfide dehydrogenase [flavocytochrome c] flavoprotein chain central" evidence="2">
    <location>
        <begin position="149"/>
        <end position="244"/>
    </location>
</feature>
<dbReference type="Gene3D" id="3.50.50.60">
    <property type="entry name" value="FAD/NAD(P)-binding domain"/>
    <property type="match status" value="2"/>
</dbReference>
<reference evidence="3 4" key="1">
    <citation type="submission" date="2023-09" db="EMBL/GenBank/DDBJ databases">
        <title>Pyrofollis japonicus gen. nov. sp. nov., a novel member of the family Pyrodictiaceae isolated from the Iheya North hydrothermal field.</title>
        <authorList>
            <person name="Miyazaki U."/>
            <person name="Sanari M."/>
            <person name="Tame A."/>
            <person name="Kitajima M."/>
            <person name="Okamoto A."/>
            <person name="Sawayama S."/>
            <person name="Miyazaki J."/>
            <person name="Takai K."/>
            <person name="Nakagawa S."/>
        </authorList>
    </citation>
    <scope>NUCLEOTIDE SEQUENCE [LARGE SCALE GENOMIC DNA]</scope>
    <source>
        <strain evidence="3 4">AV2</strain>
    </source>
</reference>
<dbReference type="InterPro" id="IPR049386">
    <property type="entry name" value="FCSD_central"/>
</dbReference>
<dbReference type="Proteomes" id="UP001341135">
    <property type="component" value="Chromosome"/>
</dbReference>
<dbReference type="InterPro" id="IPR052541">
    <property type="entry name" value="SQRD"/>
</dbReference>
<evidence type="ECO:0000259" key="1">
    <source>
        <dbReference type="Pfam" id="PF07992"/>
    </source>
</evidence>
<dbReference type="InterPro" id="IPR036188">
    <property type="entry name" value="FAD/NAD-bd_sf"/>
</dbReference>
<dbReference type="PANTHER" id="PTHR43755:SF1">
    <property type="entry name" value="FAD-DEPENDENT PYRIDINE NUCLEOTIDE-DISULPHIDE OXIDOREDUCTASE"/>
    <property type="match status" value="1"/>
</dbReference>
<dbReference type="InterPro" id="IPR023753">
    <property type="entry name" value="FAD/NAD-binding_dom"/>
</dbReference>
<keyword evidence="4" id="KW-1185">Reference proteome</keyword>
<dbReference type="GeneID" id="89288506"/>
<name>A0ABN6ZR98_9CREN</name>
<evidence type="ECO:0000313" key="3">
    <source>
        <dbReference type="EMBL" id="BES80903.1"/>
    </source>
</evidence>
<dbReference type="RefSeq" id="WP_338251534.1">
    <property type="nucleotide sequence ID" value="NZ_AP028907.1"/>
</dbReference>
<protein>
    <submittedName>
        <fullName evidence="3">FAD-dependent oxidoreductase</fullName>
    </submittedName>
</protein>